<dbReference type="EMBL" id="LCRM01000063">
    <property type="protein sequence ID" value="KKW34742.1"/>
    <property type="molecule type" value="Genomic_DNA"/>
</dbReference>
<evidence type="ECO:0000256" key="2">
    <source>
        <dbReference type="ARBA" id="ARBA00022598"/>
    </source>
</evidence>
<dbReference type="PANTHER" id="PTHR10890">
    <property type="entry name" value="CYSTEINYL-TRNA SYNTHETASE"/>
    <property type="match status" value="1"/>
</dbReference>
<feature type="domain" description="tRNA synthetases class I catalytic" evidence="5">
    <location>
        <begin position="20"/>
        <end position="215"/>
    </location>
</feature>
<reference evidence="6 7" key="1">
    <citation type="journal article" date="2015" name="Nature">
        <title>rRNA introns, odd ribosomes, and small enigmatic genomes across a large radiation of phyla.</title>
        <authorList>
            <person name="Brown C.T."/>
            <person name="Hug L.A."/>
            <person name="Thomas B.C."/>
            <person name="Sharon I."/>
            <person name="Castelle C.J."/>
            <person name="Singh A."/>
            <person name="Wilkins M.J."/>
            <person name="Williams K.H."/>
            <person name="Banfield J.F."/>
        </authorList>
    </citation>
    <scope>NUCLEOTIDE SEQUENCE [LARGE SCALE GENOMIC DNA]</scope>
</reference>
<comment type="subunit">
    <text evidence="1">Monomer.</text>
</comment>
<evidence type="ECO:0000256" key="4">
    <source>
        <dbReference type="ARBA" id="ARBA00022840"/>
    </source>
</evidence>
<dbReference type="Gene3D" id="3.40.50.620">
    <property type="entry name" value="HUPs"/>
    <property type="match status" value="1"/>
</dbReference>
<dbReference type="GO" id="GO:0004817">
    <property type="term" value="F:cysteine-tRNA ligase activity"/>
    <property type="evidence" value="ECO:0007669"/>
    <property type="project" value="TreeGrafter"/>
</dbReference>
<name>A0A0G2A1Q5_9BACT</name>
<dbReference type="InterPro" id="IPR032678">
    <property type="entry name" value="tRNA-synt_1_cat_dom"/>
</dbReference>
<evidence type="ECO:0000259" key="5">
    <source>
        <dbReference type="Pfam" id="PF01406"/>
    </source>
</evidence>
<evidence type="ECO:0000313" key="7">
    <source>
        <dbReference type="Proteomes" id="UP000034290"/>
    </source>
</evidence>
<comment type="caution">
    <text evidence="6">The sequence shown here is derived from an EMBL/GenBank/DDBJ whole genome shotgun (WGS) entry which is preliminary data.</text>
</comment>
<evidence type="ECO:0000256" key="3">
    <source>
        <dbReference type="ARBA" id="ARBA00022741"/>
    </source>
</evidence>
<evidence type="ECO:0000313" key="6">
    <source>
        <dbReference type="EMBL" id="KKW34742.1"/>
    </source>
</evidence>
<dbReference type="GO" id="GO:0006423">
    <property type="term" value="P:cysteinyl-tRNA aminoacylation"/>
    <property type="evidence" value="ECO:0007669"/>
    <property type="project" value="TreeGrafter"/>
</dbReference>
<accession>A0A0G2A1Q5</accession>
<dbReference type="SUPFAM" id="SSF52374">
    <property type="entry name" value="Nucleotidylyl transferase"/>
    <property type="match status" value="1"/>
</dbReference>
<dbReference type="InterPro" id="IPR024909">
    <property type="entry name" value="Cys-tRNA/MSH_ligase"/>
</dbReference>
<dbReference type="Pfam" id="PF01406">
    <property type="entry name" value="tRNA-synt_1e"/>
    <property type="match status" value="1"/>
</dbReference>
<keyword evidence="3" id="KW-0547">Nucleotide-binding</keyword>
<dbReference type="GO" id="GO:0005829">
    <property type="term" value="C:cytosol"/>
    <property type="evidence" value="ECO:0007669"/>
    <property type="project" value="TreeGrafter"/>
</dbReference>
<feature type="non-terminal residue" evidence="6">
    <location>
        <position position="215"/>
    </location>
</feature>
<dbReference type="InterPro" id="IPR014729">
    <property type="entry name" value="Rossmann-like_a/b/a_fold"/>
</dbReference>
<keyword evidence="2 6" id="KW-0436">Ligase</keyword>
<dbReference type="AlphaFoldDB" id="A0A0G2A1Q5"/>
<organism evidence="6 7">
    <name type="scientific">Candidatus Giovannonibacteria bacterium GW2011_GWA2_53_7</name>
    <dbReference type="NCBI Taxonomy" id="1618650"/>
    <lineage>
        <taxon>Bacteria</taxon>
        <taxon>Candidatus Giovannoniibacteriota</taxon>
    </lineage>
</organism>
<protein>
    <submittedName>
        <fullName evidence="6">Cysteine-tRNA ligase</fullName>
    </submittedName>
</protein>
<proteinExistence type="predicted"/>
<keyword evidence="4" id="KW-0067">ATP-binding</keyword>
<sequence>MALKTPLSLYNTLSRQKEIFKPITVRQVGLYSCGPTVYDYAHIGNLRAILFYDLLRRALTLNGYAVKQVMNITDVDDKTIKASRAAGLSLQEFTRRYEEFFLADLAALNIERPQVLPRASEHIPEMVALVEKLLAVGLAYSAEDGIYFRLANYPRYGLLSPVAKTAGANKQERIKNDEYDKESAHDFALWKFHTSDDGEAFWQTSLGKGRPGWHI</sequence>
<dbReference type="GO" id="GO:0005524">
    <property type="term" value="F:ATP binding"/>
    <property type="evidence" value="ECO:0007669"/>
    <property type="project" value="UniProtKB-KW"/>
</dbReference>
<dbReference type="PRINTS" id="PR00983">
    <property type="entry name" value="TRNASYNTHCYS"/>
</dbReference>
<gene>
    <name evidence="6" type="ORF">UY81_C0063G0001</name>
</gene>
<evidence type="ECO:0000256" key="1">
    <source>
        <dbReference type="ARBA" id="ARBA00011245"/>
    </source>
</evidence>
<dbReference type="PANTHER" id="PTHR10890:SF3">
    <property type="entry name" value="CYSTEINE--TRNA LIGASE, CYTOPLASMIC"/>
    <property type="match status" value="1"/>
</dbReference>
<dbReference type="Proteomes" id="UP000034290">
    <property type="component" value="Unassembled WGS sequence"/>
</dbReference>